<evidence type="ECO:0000256" key="1">
    <source>
        <dbReference type="SAM" id="Phobius"/>
    </source>
</evidence>
<feature type="transmembrane region" description="Helical" evidence="1">
    <location>
        <begin position="20"/>
        <end position="36"/>
    </location>
</feature>
<name>A0AAW1J188_POPJA</name>
<gene>
    <name evidence="2" type="ORF">QE152_g31447</name>
</gene>
<evidence type="ECO:0000313" key="3">
    <source>
        <dbReference type="Proteomes" id="UP001458880"/>
    </source>
</evidence>
<keyword evidence="3" id="KW-1185">Reference proteome</keyword>
<accession>A0AAW1J188</accession>
<keyword evidence="1" id="KW-1133">Transmembrane helix</keyword>
<dbReference type="Proteomes" id="UP001458880">
    <property type="component" value="Unassembled WGS sequence"/>
</dbReference>
<comment type="caution">
    <text evidence="2">The sequence shown here is derived from an EMBL/GenBank/DDBJ whole genome shotgun (WGS) entry which is preliminary data.</text>
</comment>
<dbReference type="AlphaFoldDB" id="A0AAW1J188"/>
<keyword evidence="1" id="KW-0812">Transmembrane</keyword>
<reference evidence="2 3" key="1">
    <citation type="journal article" date="2024" name="BMC Genomics">
        <title>De novo assembly and annotation of Popillia japonica's genome with initial clues to its potential as an invasive pest.</title>
        <authorList>
            <person name="Cucini C."/>
            <person name="Boschi S."/>
            <person name="Funari R."/>
            <person name="Cardaioli E."/>
            <person name="Iannotti N."/>
            <person name="Marturano G."/>
            <person name="Paoli F."/>
            <person name="Bruttini M."/>
            <person name="Carapelli A."/>
            <person name="Frati F."/>
            <person name="Nardi F."/>
        </authorList>
    </citation>
    <scope>NUCLEOTIDE SEQUENCE [LARGE SCALE GENOMIC DNA]</scope>
    <source>
        <strain evidence="2">DMR45628</strain>
    </source>
</reference>
<dbReference type="EMBL" id="JASPKY010000445">
    <property type="protein sequence ID" value="KAK9696628.1"/>
    <property type="molecule type" value="Genomic_DNA"/>
</dbReference>
<keyword evidence="1" id="KW-0472">Membrane</keyword>
<evidence type="ECO:0000313" key="2">
    <source>
        <dbReference type="EMBL" id="KAK9696628.1"/>
    </source>
</evidence>
<sequence length="103" mass="12080">MSVTVLVRRVAPAYRTVPEPVVLVAAGVMSVTVLVRERRRLYLRTGNGERSTLASEERAPTMKEWQTTWQEDYQWRWIRRLIQRLKPYIDRRHGGIDIISLSS</sequence>
<proteinExistence type="predicted"/>
<organism evidence="2 3">
    <name type="scientific">Popillia japonica</name>
    <name type="common">Japanese beetle</name>
    <dbReference type="NCBI Taxonomy" id="7064"/>
    <lineage>
        <taxon>Eukaryota</taxon>
        <taxon>Metazoa</taxon>
        <taxon>Ecdysozoa</taxon>
        <taxon>Arthropoda</taxon>
        <taxon>Hexapoda</taxon>
        <taxon>Insecta</taxon>
        <taxon>Pterygota</taxon>
        <taxon>Neoptera</taxon>
        <taxon>Endopterygota</taxon>
        <taxon>Coleoptera</taxon>
        <taxon>Polyphaga</taxon>
        <taxon>Scarabaeiformia</taxon>
        <taxon>Scarabaeidae</taxon>
        <taxon>Rutelinae</taxon>
        <taxon>Popillia</taxon>
    </lineage>
</organism>
<protein>
    <submittedName>
        <fullName evidence="2">Uncharacterized protein</fullName>
    </submittedName>
</protein>